<comment type="caution">
    <text evidence="2">The sequence shown here is derived from an EMBL/GenBank/DDBJ whole genome shotgun (WGS) entry which is preliminary data.</text>
</comment>
<evidence type="ECO:0000313" key="3">
    <source>
        <dbReference type="Proteomes" id="UP001596074"/>
    </source>
</evidence>
<dbReference type="EMBL" id="JBHSON010000022">
    <property type="protein sequence ID" value="MFC5747479.1"/>
    <property type="molecule type" value="Genomic_DNA"/>
</dbReference>
<accession>A0ABW1A0G2</accession>
<reference evidence="3" key="1">
    <citation type="journal article" date="2019" name="Int. J. Syst. Evol. Microbiol.">
        <title>The Global Catalogue of Microorganisms (GCM) 10K type strain sequencing project: providing services to taxonomists for standard genome sequencing and annotation.</title>
        <authorList>
            <consortium name="The Broad Institute Genomics Platform"/>
            <consortium name="The Broad Institute Genome Sequencing Center for Infectious Disease"/>
            <person name="Wu L."/>
            <person name="Ma J."/>
        </authorList>
    </citation>
    <scope>NUCLEOTIDE SEQUENCE [LARGE SCALE GENOMIC DNA]</scope>
    <source>
        <strain evidence="3">KCTC 42087</strain>
    </source>
</reference>
<dbReference type="Proteomes" id="UP001596074">
    <property type="component" value="Unassembled WGS sequence"/>
</dbReference>
<proteinExistence type="predicted"/>
<dbReference type="RefSeq" id="WP_378283097.1">
    <property type="nucleotide sequence ID" value="NZ_JBHSON010000022.1"/>
</dbReference>
<evidence type="ECO:0000259" key="1">
    <source>
        <dbReference type="Pfam" id="PF13592"/>
    </source>
</evidence>
<dbReference type="Pfam" id="PF13592">
    <property type="entry name" value="HTH_33"/>
    <property type="match status" value="1"/>
</dbReference>
<organism evidence="2 3">
    <name type="scientific">Actinomadura rugatobispora</name>
    <dbReference type="NCBI Taxonomy" id="1994"/>
    <lineage>
        <taxon>Bacteria</taxon>
        <taxon>Bacillati</taxon>
        <taxon>Actinomycetota</taxon>
        <taxon>Actinomycetes</taxon>
        <taxon>Streptosporangiales</taxon>
        <taxon>Thermomonosporaceae</taxon>
        <taxon>Actinomadura</taxon>
    </lineage>
</organism>
<evidence type="ECO:0000313" key="2">
    <source>
        <dbReference type="EMBL" id="MFC5747479.1"/>
    </source>
</evidence>
<sequence>MCFCCTSGWCAVLRGAGPSVNRSGTGRPEVARRLRVTRQWANPGVGRGGPGPSWGGALPPMGGMWIAALIHQLFGVDDTLRGVSCLMHRIGWSPQVDRAAECDEEGDLAACTSTAASAGRGSALPMSPAGR</sequence>
<keyword evidence="3" id="KW-1185">Reference proteome</keyword>
<dbReference type="InterPro" id="IPR025959">
    <property type="entry name" value="Winged_HTH_dom"/>
</dbReference>
<protein>
    <submittedName>
        <fullName evidence="2">Winged helix-turn-helix domain-containing protein</fullName>
    </submittedName>
</protein>
<feature type="domain" description="Winged helix-turn helix" evidence="1">
    <location>
        <begin position="66"/>
        <end position="96"/>
    </location>
</feature>
<gene>
    <name evidence="2" type="ORF">ACFPZN_17755</name>
</gene>
<name>A0ABW1A0G2_9ACTN</name>